<keyword evidence="1" id="KW-0597">Phosphoprotein</keyword>
<dbReference type="PANTHER" id="PTHR44591:SF3">
    <property type="entry name" value="RESPONSE REGULATORY DOMAIN-CONTAINING PROTEIN"/>
    <property type="match status" value="1"/>
</dbReference>
<accession>A0A0F9KJR9</accession>
<dbReference type="InterPro" id="IPR001789">
    <property type="entry name" value="Sig_transdc_resp-reg_receiver"/>
</dbReference>
<evidence type="ECO:0000256" key="1">
    <source>
        <dbReference type="ARBA" id="ARBA00022553"/>
    </source>
</evidence>
<sequence>MSSIILIVDDNMDFLVNLQLTLEFNNYQAISAENGIEAINVLRELKELPILIISDILMPEMNGYEFFRTISKNPKWKNIPFLFITGYSPIEDDLRSEKIIEDDIMIKPYKEDELLQIISEKIV</sequence>
<gene>
    <name evidence="3" type="ORF">LCGC14_1320420</name>
</gene>
<evidence type="ECO:0000259" key="2">
    <source>
        <dbReference type="PROSITE" id="PS50110"/>
    </source>
</evidence>
<name>A0A0F9KJR9_9ZZZZ</name>
<dbReference type="InterPro" id="IPR050595">
    <property type="entry name" value="Bact_response_regulator"/>
</dbReference>
<dbReference type="InterPro" id="IPR011006">
    <property type="entry name" value="CheY-like_superfamily"/>
</dbReference>
<comment type="caution">
    <text evidence="3">The sequence shown here is derived from an EMBL/GenBank/DDBJ whole genome shotgun (WGS) entry which is preliminary data.</text>
</comment>
<dbReference type="SUPFAM" id="SSF52172">
    <property type="entry name" value="CheY-like"/>
    <property type="match status" value="1"/>
</dbReference>
<dbReference type="Gene3D" id="3.40.50.2300">
    <property type="match status" value="1"/>
</dbReference>
<feature type="domain" description="Response regulatory" evidence="2">
    <location>
        <begin position="4"/>
        <end position="122"/>
    </location>
</feature>
<proteinExistence type="predicted"/>
<dbReference type="EMBL" id="LAZR01007874">
    <property type="protein sequence ID" value="KKM82359.1"/>
    <property type="molecule type" value="Genomic_DNA"/>
</dbReference>
<dbReference type="PANTHER" id="PTHR44591">
    <property type="entry name" value="STRESS RESPONSE REGULATOR PROTEIN 1"/>
    <property type="match status" value="1"/>
</dbReference>
<dbReference type="SMART" id="SM00448">
    <property type="entry name" value="REC"/>
    <property type="match status" value="1"/>
</dbReference>
<evidence type="ECO:0000313" key="3">
    <source>
        <dbReference type="EMBL" id="KKM82359.1"/>
    </source>
</evidence>
<organism evidence="3">
    <name type="scientific">marine sediment metagenome</name>
    <dbReference type="NCBI Taxonomy" id="412755"/>
    <lineage>
        <taxon>unclassified sequences</taxon>
        <taxon>metagenomes</taxon>
        <taxon>ecological metagenomes</taxon>
    </lineage>
</organism>
<dbReference type="GO" id="GO:0000160">
    <property type="term" value="P:phosphorelay signal transduction system"/>
    <property type="evidence" value="ECO:0007669"/>
    <property type="project" value="InterPro"/>
</dbReference>
<reference evidence="3" key="1">
    <citation type="journal article" date="2015" name="Nature">
        <title>Complex archaea that bridge the gap between prokaryotes and eukaryotes.</title>
        <authorList>
            <person name="Spang A."/>
            <person name="Saw J.H."/>
            <person name="Jorgensen S.L."/>
            <person name="Zaremba-Niedzwiedzka K."/>
            <person name="Martijn J."/>
            <person name="Lind A.E."/>
            <person name="van Eijk R."/>
            <person name="Schleper C."/>
            <person name="Guy L."/>
            <person name="Ettema T.J."/>
        </authorList>
    </citation>
    <scope>NUCLEOTIDE SEQUENCE</scope>
</reference>
<dbReference type="AlphaFoldDB" id="A0A0F9KJR9"/>
<dbReference type="PROSITE" id="PS50110">
    <property type="entry name" value="RESPONSE_REGULATORY"/>
    <property type="match status" value="1"/>
</dbReference>
<protein>
    <recommendedName>
        <fullName evidence="2">Response regulatory domain-containing protein</fullName>
    </recommendedName>
</protein>
<dbReference type="Pfam" id="PF00072">
    <property type="entry name" value="Response_reg"/>
    <property type="match status" value="1"/>
</dbReference>